<evidence type="ECO:0000259" key="14">
    <source>
        <dbReference type="PROSITE" id="PS50198"/>
    </source>
</evidence>
<dbReference type="InterPro" id="IPR046357">
    <property type="entry name" value="PPIase_dom_sf"/>
</dbReference>
<dbReference type="SUPFAM" id="SSF54534">
    <property type="entry name" value="FKBP-like"/>
    <property type="match status" value="1"/>
</dbReference>
<keyword evidence="16" id="KW-1185">Reference proteome</keyword>
<dbReference type="PANTHER" id="PTHR47529:SF1">
    <property type="entry name" value="PERIPLASMIC CHAPERONE PPID"/>
    <property type="match status" value="1"/>
</dbReference>
<dbReference type="SUPFAM" id="SSF109998">
    <property type="entry name" value="Triger factor/SurA peptide-binding domain-like"/>
    <property type="match status" value="1"/>
</dbReference>
<keyword evidence="6 13" id="KW-0472">Membrane</keyword>
<evidence type="ECO:0000256" key="1">
    <source>
        <dbReference type="ARBA" id="ARBA00004382"/>
    </source>
</evidence>
<comment type="similarity">
    <text evidence="9">Belongs to the PpiD chaperone family.</text>
</comment>
<dbReference type="Proteomes" id="UP000029629">
    <property type="component" value="Unassembled WGS sequence"/>
</dbReference>
<dbReference type="Pfam" id="PF13624">
    <property type="entry name" value="SurA_N_3"/>
    <property type="match status" value="1"/>
</dbReference>
<dbReference type="GO" id="GO:0003755">
    <property type="term" value="F:peptidyl-prolyl cis-trans isomerase activity"/>
    <property type="evidence" value="ECO:0007669"/>
    <property type="project" value="UniProtKB-KW"/>
</dbReference>
<dbReference type="InterPro" id="IPR023058">
    <property type="entry name" value="PPIase_PpiC_CS"/>
</dbReference>
<keyword evidence="2" id="KW-1003">Cell membrane</keyword>
<accession>A0A095ZBX8</accession>
<evidence type="ECO:0000256" key="10">
    <source>
        <dbReference type="ARBA" id="ARBA00040743"/>
    </source>
</evidence>
<organism evidence="15 16">
    <name type="scientific">Oligella urethralis DNF00040</name>
    <dbReference type="NCBI Taxonomy" id="1401065"/>
    <lineage>
        <taxon>Bacteria</taxon>
        <taxon>Pseudomonadati</taxon>
        <taxon>Pseudomonadota</taxon>
        <taxon>Betaproteobacteria</taxon>
        <taxon>Burkholderiales</taxon>
        <taxon>Alcaligenaceae</taxon>
        <taxon>Oligella</taxon>
    </lineage>
</organism>
<reference evidence="15 16" key="1">
    <citation type="submission" date="2014-07" db="EMBL/GenBank/DDBJ databases">
        <authorList>
            <person name="McCorrison J."/>
            <person name="Sanka R."/>
            <person name="Torralba M."/>
            <person name="Gillis M."/>
            <person name="Haft D.H."/>
            <person name="Methe B."/>
            <person name="Sutton G."/>
            <person name="Nelson K.E."/>
        </authorList>
    </citation>
    <scope>NUCLEOTIDE SEQUENCE [LARGE SCALE GENOMIC DNA]</scope>
    <source>
        <strain evidence="15 16">DNF00040</strain>
    </source>
</reference>
<evidence type="ECO:0000256" key="5">
    <source>
        <dbReference type="ARBA" id="ARBA00022989"/>
    </source>
</evidence>
<sequence length="645" mass="71908">MLDFIRKHQKWMLVFIIILVVPSFVFLGVANYQGMLSNDATLAQVKEQKISRELFNMEWRDRLNQLRIQGGNQFDISQVDVPQNRRAFLDQMINARVLHEQVLAKHYSATDDMVRQAIAADPQFHDEGRFSVQKYSDFLQRLGIDANMYQNSVRYSLALEQVTEPVTAALSVPVAVEKAVLASLLQERSVRLRLFEASTYFAENEPTEAEAKSWYEHNKESLKVPASVDAQYIILNEAAAVKAVPQPTDTELEQYYESNKARYVSPERRSINHIQLNLPAAATPEQVAEVEQKATELKQQLDAEPAKFAELAKQYSDDAGSKQSGGRLGMLAKGDIPELDELAFSPAETGIYGPLRIDNALHIIQLDSIEAAVTKPFADVRDDLIHEVRLQVASDRFAELSSELVLLANDAHQSLEDISTRLELPIHTVKGVGQAGMVAGAEQTEDTAIFTKYPQLRETLFSHALLEEGATSGVVELSPTELVVLKVSEHTPAYVPEFDKVKNEVVTAVKTEKSLAQAKASAEEAMAKLSSGQSTSLTDFDEPITVSRLMGNLPQSLLDAIMSAPVDNLPSYTTFWIPQGYVVARIESVQESQAADDGLKAQIEQLLLIGQQTELQRQMLYTLRNNMKVKVFDETERVINDVGME</sequence>
<evidence type="ECO:0000256" key="12">
    <source>
        <dbReference type="PROSITE-ProRule" id="PRU00278"/>
    </source>
</evidence>
<keyword evidence="3" id="KW-0997">Cell inner membrane</keyword>
<keyword evidence="5 13" id="KW-1133">Transmembrane helix</keyword>
<dbReference type="Pfam" id="PF00639">
    <property type="entry name" value="Rotamase"/>
    <property type="match status" value="1"/>
</dbReference>
<dbReference type="PROSITE" id="PS50198">
    <property type="entry name" value="PPIC_PPIASE_2"/>
    <property type="match status" value="1"/>
</dbReference>
<feature type="domain" description="PpiC" evidence="14">
    <location>
        <begin position="266"/>
        <end position="368"/>
    </location>
</feature>
<evidence type="ECO:0000256" key="9">
    <source>
        <dbReference type="ARBA" id="ARBA00038408"/>
    </source>
</evidence>
<dbReference type="InterPro" id="IPR052029">
    <property type="entry name" value="PpiD_chaperone"/>
</dbReference>
<dbReference type="OrthoDB" id="9812372at2"/>
<dbReference type="Gene3D" id="3.10.50.40">
    <property type="match status" value="1"/>
</dbReference>
<dbReference type="EMBL" id="JRNI01000010">
    <property type="protein sequence ID" value="KGF31836.1"/>
    <property type="molecule type" value="Genomic_DNA"/>
</dbReference>
<name>A0A095ZBX8_9BURK</name>
<evidence type="ECO:0000256" key="4">
    <source>
        <dbReference type="ARBA" id="ARBA00022692"/>
    </source>
</evidence>
<comment type="caution">
    <text evidence="15">The sequence shown here is derived from an EMBL/GenBank/DDBJ whole genome shotgun (WGS) entry which is preliminary data.</text>
</comment>
<evidence type="ECO:0000313" key="16">
    <source>
        <dbReference type="Proteomes" id="UP000029629"/>
    </source>
</evidence>
<keyword evidence="7" id="KW-0143">Chaperone</keyword>
<comment type="subcellular location">
    <subcellularLocation>
        <location evidence="1">Cell inner membrane</location>
        <topology evidence="1">Single-pass type II membrane protein</topology>
        <orientation evidence="1">Periplasmic side</orientation>
    </subcellularLocation>
</comment>
<dbReference type="GO" id="GO:0005886">
    <property type="term" value="C:plasma membrane"/>
    <property type="evidence" value="ECO:0007669"/>
    <property type="project" value="UniProtKB-SubCell"/>
</dbReference>
<gene>
    <name evidence="15" type="ORF">HMPREF2130_02165</name>
</gene>
<evidence type="ECO:0000313" key="15">
    <source>
        <dbReference type="EMBL" id="KGF31836.1"/>
    </source>
</evidence>
<feature type="transmembrane region" description="Helical" evidence="13">
    <location>
        <begin position="12"/>
        <end position="32"/>
    </location>
</feature>
<evidence type="ECO:0000256" key="13">
    <source>
        <dbReference type="SAM" id="Phobius"/>
    </source>
</evidence>
<dbReference type="InterPro" id="IPR000297">
    <property type="entry name" value="PPIase_PpiC"/>
</dbReference>
<evidence type="ECO:0000256" key="7">
    <source>
        <dbReference type="ARBA" id="ARBA00023186"/>
    </source>
</evidence>
<dbReference type="AlphaFoldDB" id="A0A095ZBX8"/>
<dbReference type="Gene3D" id="1.10.4030.10">
    <property type="entry name" value="Porin chaperone SurA, peptide-binding domain"/>
    <property type="match status" value="1"/>
</dbReference>
<evidence type="ECO:0000256" key="8">
    <source>
        <dbReference type="ARBA" id="ARBA00023235"/>
    </source>
</evidence>
<keyword evidence="8 12" id="KW-0413">Isomerase</keyword>
<dbReference type="PANTHER" id="PTHR47529">
    <property type="entry name" value="PEPTIDYL-PROLYL CIS-TRANS ISOMERASE D"/>
    <property type="match status" value="1"/>
</dbReference>
<dbReference type="eggNOG" id="COG0760">
    <property type="taxonomic scope" value="Bacteria"/>
</dbReference>
<proteinExistence type="inferred from homology"/>
<keyword evidence="12" id="KW-0697">Rotamase</keyword>
<evidence type="ECO:0000256" key="2">
    <source>
        <dbReference type="ARBA" id="ARBA00022475"/>
    </source>
</evidence>
<keyword evidence="4 13" id="KW-0812">Transmembrane</keyword>
<dbReference type="RefSeq" id="WP_036557649.1">
    <property type="nucleotide sequence ID" value="NZ_JRNI01000010.1"/>
</dbReference>
<dbReference type="InterPro" id="IPR027304">
    <property type="entry name" value="Trigger_fact/SurA_dom_sf"/>
</dbReference>
<evidence type="ECO:0000256" key="11">
    <source>
        <dbReference type="ARBA" id="ARBA00042775"/>
    </source>
</evidence>
<dbReference type="PROSITE" id="PS01096">
    <property type="entry name" value="PPIC_PPIASE_1"/>
    <property type="match status" value="1"/>
</dbReference>
<protein>
    <recommendedName>
        <fullName evidence="10">Periplasmic chaperone PpiD</fullName>
    </recommendedName>
    <alternativeName>
        <fullName evidence="11">Periplasmic folding chaperone</fullName>
    </alternativeName>
</protein>
<evidence type="ECO:0000256" key="6">
    <source>
        <dbReference type="ARBA" id="ARBA00023136"/>
    </source>
</evidence>
<evidence type="ECO:0000256" key="3">
    <source>
        <dbReference type="ARBA" id="ARBA00022519"/>
    </source>
</evidence>